<name>A0AAW9R4A9_9GAMM</name>
<gene>
    <name evidence="7" type="ORF">WB794_06200</name>
</gene>
<feature type="domain" description="Aminotransferase class I/classII large" evidence="6">
    <location>
        <begin position="37"/>
        <end position="382"/>
    </location>
</feature>
<comment type="caution">
    <text evidence="7">The sequence shown here is derived from an EMBL/GenBank/DDBJ whole genome shotgun (WGS) entry which is preliminary data.</text>
</comment>
<keyword evidence="4" id="KW-0456">Lyase</keyword>
<keyword evidence="8" id="KW-1185">Reference proteome</keyword>
<dbReference type="GO" id="GO:0030170">
    <property type="term" value="F:pyridoxal phosphate binding"/>
    <property type="evidence" value="ECO:0007669"/>
    <property type="project" value="InterPro"/>
</dbReference>
<keyword evidence="7" id="KW-0032">Aminotransferase</keyword>
<comment type="cofactor">
    <cofactor evidence="1">
        <name>pyridoxal 5'-phosphate</name>
        <dbReference type="ChEBI" id="CHEBI:597326"/>
    </cofactor>
</comment>
<keyword evidence="3" id="KW-0663">Pyridoxal phosphate</keyword>
<dbReference type="InterPro" id="IPR015422">
    <property type="entry name" value="PyrdxlP-dep_Trfase_small"/>
</dbReference>
<dbReference type="RefSeq" id="WP_337334979.1">
    <property type="nucleotide sequence ID" value="NZ_JBBDHC010000007.1"/>
</dbReference>
<dbReference type="PANTHER" id="PTHR43525">
    <property type="entry name" value="PROTEIN MALY"/>
    <property type="match status" value="1"/>
</dbReference>
<dbReference type="EC" id="4.4.1.13" evidence="2"/>
<dbReference type="Pfam" id="PF00155">
    <property type="entry name" value="Aminotran_1_2"/>
    <property type="match status" value="1"/>
</dbReference>
<protein>
    <recommendedName>
        <fullName evidence="2">cysteine-S-conjugate beta-lyase</fullName>
        <ecNumber evidence="2">4.4.1.13</ecNumber>
    </recommendedName>
</protein>
<evidence type="ECO:0000256" key="4">
    <source>
        <dbReference type="ARBA" id="ARBA00023239"/>
    </source>
</evidence>
<dbReference type="InterPro" id="IPR015424">
    <property type="entry name" value="PyrdxlP-dep_Trfase"/>
</dbReference>
<evidence type="ECO:0000256" key="3">
    <source>
        <dbReference type="ARBA" id="ARBA00022898"/>
    </source>
</evidence>
<proteinExistence type="inferred from homology"/>
<evidence type="ECO:0000259" key="6">
    <source>
        <dbReference type="Pfam" id="PF00155"/>
    </source>
</evidence>
<dbReference type="Gene3D" id="3.40.640.10">
    <property type="entry name" value="Type I PLP-dependent aspartate aminotransferase-like (Major domain)"/>
    <property type="match status" value="1"/>
</dbReference>
<accession>A0AAW9R4A9</accession>
<dbReference type="AlphaFoldDB" id="A0AAW9R4A9"/>
<dbReference type="InterPro" id="IPR004839">
    <property type="entry name" value="Aminotransferase_I/II_large"/>
</dbReference>
<evidence type="ECO:0000256" key="1">
    <source>
        <dbReference type="ARBA" id="ARBA00001933"/>
    </source>
</evidence>
<dbReference type="CDD" id="cd00609">
    <property type="entry name" value="AAT_like"/>
    <property type="match status" value="1"/>
</dbReference>
<dbReference type="Proteomes" id="UP001364472">
    <property type="component" value="Unassembled WGS sequence"/>
</dbReference>
<evidence type="ECO:0000313" key="8">
    <source>
        <dbReference type="Proteomes" id="UP001364472"/>
    </source>
</evidence>
<keyword evidence="7" id="KW-0808">Transferase</keyword>
<evidence type="ECO:0000256" key="5">
    <source>
        <dbReference type="ARBA" id="ARBA00037974"/>
    </source>
</evidence>
<dbReference type="InterPro" id="IPR015421">
    <property type="entry name" value="PyrdxlP-dep_Trfase_major"/>
</dbReference>
<evidence type="ECO:0000313" key="7">
    <source>
        <dbReference type="EMBL" id="MEJ1249262.1"/>
    </source>
</evidence>
<dbReference type="GO" id="GO:0008483">
    <property type="term" value="F:transaminase activity"/>
    <property type="evidence" value="ECO:0007669"/>
    <property type="project" value="UniProtKB-KW"/>
</dbReference>
<dbReference type="Gene3D" id="3.90.1150.10">
    <property type="entry name" value="Aspartate Aminotransferase, domain 1"/>
    <property type="match status" value="1"/>
</dbReference>
<dbReference type="EMBL" id="JBBDHC010000007">
    <property type="protein sequence ID" value="MEJ1249262.1"/>
    <property type="molecule type" value="Genomic_DNA"/>
</dbReference>
<dbReference type="SUPFAM" id="SSF53383">
    <property type="entry name" value="PLP-dependent transferases"/>
    <property type="match status" value="1"/>
</dbReference>
<comment type="similarity">
    <text evidence="5">Belongs to the class-II pyridoxal-phosphate-dependent aminotransferase family. MalY/PatB cystathionine beta-lyase subfamily.</text>
</comment>
<sequence length="390" mass="42954">MPGFAELDAITLDALRATGATKWNRRDGALGAFIAEMDYGIAPQITRALHREVERGLFGYLPPRYVHQMRASVARYLRERHDWEVAESRIHEMPDVVAIYQAAIEHFSRPGSKVIVPTPAYMPLLSLPPTLGREVIEVPMTRTADGAGFRNDLAAIERAFDAGGQLLALCNPHNPTGRVFTRDELVAIEDVVHRKGGRVFADEIWMPLVFPGHAHIPYASIGERAAAHTITGMAASKGFNLPGLKCAQLIVSNDADQAHWNAVGVWAMHGAANLGLAGTTAAFDEALPWLDDIRAYLVRNRDALLAFVAERMPRVRVCPPEGTYIAWLDFSDYRFERGAQAFFLEKAGVLCTDGAACGRTGEDHLRFIFAMPLPLMREALERMAEALDAA</sequence>
<dbReference type="InterPro" id="IPR051798">
    <property type="entry name" value="Class-II_PLP-Dep_Aminotrans"/>
</dbReference>
<evidence type="ECO:0000256" key="2">
    <source>
        <dbReference type="ARBA" id="ARBA00012224"/>
    </source>
</evidence>
<dbReference type="PANTHER" id="PTHR43525:SF2">
    <property type="entry name" value="CYSTATHIONINE BETA-LYASE-RELATED"/>
    <property type="match status" value="1"/>
</dbReference>
<reference evidence="7 8" key="1">
    <citation type="journal article" date="2016" name="Antonie Van Leeuwenhoek">
        <title>Denitratimonas tolerans gen. nov., sp. nov., a denitrifying bacterium isolated from a bioreactor for tannery wastewater treatment.</title>
        <authorList>
            <person name="Han S.I."/>
            <person name="Kim J.O."/>
            <person name="Lee Y.R."/>
            <person name="Ekpeghere K.I."/>
            <person name="Koh S.C."/>
            <person name="Whang K.S."/>
        </authorList>
    </citation>
    <scope>NUCLEOTIDE SEQUENCE [LARGE SCALE GENOMIC DNA]</scope>
    <source>
        <strain evidence="7 8">KACC 17565</strain>
    </source>
</reference>
<organism evidence="7 8">
    <name type="scientific">Denitratimonas tolerans</name>
    <dbReference type="NCBI Taxonomy" id="1338420"/>
    <lineage>
        <taxon>Bacteria</taxon>
        <taxon>Pseudomonadati</taxon>
        <taxon>Pseudomonadota</taxon>
        <taxon>Gammaproteobacteria</taxon>
        <taxon>Lysobacterales</taxon>
        <taxon>Lysobacteraceae</taxon>
        <taxon>Denitratimonas</taxon>
    </lineage>
</organism>
<dbReference type="GO" id="GO:0047804">
    <property type="term" value="F:cysteine-S-conjugate beta-lyase activity"/>
    <property type="evidence" value="ECO:0007669"/>
    <property type="project" value="UniProtKB-EC"/>
</dbReference>